<dbReference type="GO" id="GO:0004842">
    <property type="term" value="F:ubiquitin-protein transferase activity"/>
    <property type="evidence" value="ECO:0007669"/>
    <property type="project" value="TreeGrafter"/>
</dbReference>
<dbReference type="GO" id="GO:0031177">
    <property type="term" value="F:phosphopantetheine binding"/>
    <property type="evidence" value="ECO:0007669"/>
    <property type="project" value="InterPro"/>
</dbReference>
<protein>
    <recommendedName>
        <fullName evidence="7">Polyketide synthase-like phosphopantetheine-binding domain-containing protein</fullName>
    </recommendedName>
</protein>
<dbReference type="SUPFAM" id="SSF47336">
    <property type="entry name" value="ACP-like"/>
    <property type="match status" value="1"/>
</dbReference>
<dbReference type="Gene3D" id="1.10.1200.10">
    <property type="entry name" value="ACP-like"/>
    <property type="match status" value="1"/>
</dbReference>
<dbReference type="Pfam" id="PF12796">
    <property type="entry name" value="Ank_2"/>
    <property type="match status" value="1"/>
</dbReference>
<evidence type="ECO:0000313" key="9">
    <source>
        <dbReference type="Proteomes" id="UP000604046"/>
    </source>
</evidence>
<dbReference type="InterPro" id="IPR011990">
    <property type="entry name" value="TPR-like_helical_dom_sf"/>
</dbReference>
<name>A0A812UGG7_9DINO</name>
<feature type="repeat" description="ANK" evidence="5">
    <location>
        <begin position="91"/>
        <end position="123"/>
    </location>
</feature>
<evidence type="ECO:0000256" key="4">
    <source>
        <dbReference type="ARBA" id="ARBA00023043"/>
    </source>
</evidence>
<evidence type="ECO:0000256" key="5">
    <source>
        <dbReference type="PROSITE-ProRule" id="PRU00023"/>
    </source>
</evidence>
<evidence type="ECO:0000256" key="1">
    <source>
        <dbReference type="ARBA" id="ARBA00022450"/>
    </source>
</evidence>
<dbReference type="SMART" id="SM00248">
    <property type="entry name" value="ANK"/>
    <property type="match status" value="3"/>
</dbReference>
<reference evidence="8" key="1">
    <citation type="submission" date="2021-02" db="EMBL/GenBank/DDBJ databases">
        <authorList>
            <person name="Dougan E. K."/>
            <person name="Rhodes N."/>
            <person name="Thang M."/>
            <person name="Chan C."/>
        </authorList>
    </citation>
    <scope>NUCLEOTIDE SEQUENCE</scope>
</reference>
<evidence type="ECO:0000259" key="7">
    <source>
        <dbReference type="SMART" id="SM00823"/>
    </source>
</evidence>
<keyword evidence="2" id="KW-0597">Phosphoprotein</keyword>
<feature type="repeat" description="ANK" evidence="5">
    <location>
        <begin position="58"/>
        <end position="90"/>
    </location>
</feature>
<evidence type="ECO:0000313" key="8">
    <source>
        <dbReference type="EMBL" id="CAE7576009.1"/>
    </source>
</evidence>
<dbReference type="AlphaFoldDB" id="A0A812UGG7"/>
<proteinExistence type="predicted"/>
<organism evidence="8 9">
    <name type="scientific">Symbiodinium natans</name>
    <dbReference type="NCBI Taxonomy" id="878477"/>
    <lineage>
        <taxon>Eukaryota</taxon>
        <taxon>Sar</taxon>
        <taxon>Alveolata</taxon>
        <taxon>Dinophyceae</taxon>
        <taxon>Suessiales</taxon>
        <taxon>Symbiodiniaceae</taxon>
        <taxon>Symbiodinium</taxon>
    </lineage>
</organism>
<sequence>MAASRRSPVLPVLTILCMVGAPTFMGFRPTANRRIVSVNADPKPAFKGDKPAHPILDSGCTDLMQAAYKGDTGKVKDLVEKGADINGQDAYGWTAVRYAVRNRQLDSVQALLDLGADINLASKTGRTPLMSAAGNGLEEICKLLVEQGDADIMALDDGGKTAYDLALRTGPLGSDLIRDLVAGGQTAGAGEDGYQRLLKAVTPSPPFETRCEWTRGRGGTVALSASCAEHVSTFANQKPSREFPGDPWDVPCRAISGADLLEGMAKRRSVRDRGEQPGACGDGRRERAYVLAELIRASVQLADLEGALSAASDAQELFREVGDQRAEASAAHLVARIQLQRQDFSAARLAADTARALLRQTSELGREAGMLLLSSQAGSLELAAGAVPGGGKAARSFFEGRGRNKVLATSKEAVALSKRLSSNHMVAVARLAHARAKVSSGLLDGATEDLQEALPVLQELGDHRAVGAAKLLQANISILQGAPDVAAAKEALESLRTAGSSHEVALAQALVAKMSRATPQAPRPAAGAAQAQAPVSAEPTAAVAKKPAVVDKMALALPDRVKYTLTELVAEAIGQEGMEEDRTLMETGMTSIASIMLRDKIQAEFPEIPEMDLTFVFDYPTIREMTGFVLTQLPNDA</sequence>
<dbReference type="InterPro" id="IPR009081">
    <property type="entry name" value="PP-bd_ACP"/>
</dbReference>
<evidence type="ECO:0000256" key="2">
    <source>
        <dbReference type="ARBA" id="ARBA00022553"/>
    </source>
</evidence>
<dbReference type="Pfam" id="PF00023">
    <property type="entry name" value="Ank"/>
    <property type="match status" value="1"/>
</dbReference>
<dbReference type="InterPro" id="IPR020806">
    <property type="entry name" value="PKS_PP-bd"/>
</dbReference>
<gene>
    <name evidence="8" type="ORF">SNAT2548_LOCUS32856</name>
</gene>
<dbReference type="InterPro" id="IPR036736">
    <property type="entry name" value="ACP-like_sf"/>
</dbReference>
<keyword evidence="1" id="KW-0596">Phosphopantetheine</keyword>
<comment type="caution">
    <text evidence="8">The sequence shown here is derived from an EMBL/GenBank/DDBJ whole genome shotgun (WGS) entry which is preliminary data.</text>
</comment>
<dbReference type="PROSITE" id="PS50297">
    <property type="entry name" value="ANK_REP_REGION"/>
    <property type="match status" value="3"/>
</dbReference>
<dbReference type="Gene3D" id="1.25.40.20">
    <property type="entry name" value="Ankyrin repeat-containing domain"/>
    <property type="match status" value="1"/>
</dbReference>
<dbReference type="PROSITE" id="PS50088">
    <property type="entry name" value="ANK_REPEAT"/>
    <property type="match status" value="3"/>
</dbReference>
<keyword evidence="4 5" id="KW-0040">ANK repeat</keyword>
<dbReference type="SMART" id="SM00823">
    <property type="entry name" value="PKS_PP"/>
    <property type="match status" value="1"/>
</dbReference>
<dbReference type="Pfam" id="PF00550">
    <property type="entry name" value="PP-binding"/>
    <property type="match status" value="1"/>
</dbReference>
<accession>A0A812UGG7</accession>
<dbReference type="InterPro" id="IPR036770">
    <property type="entry name" value="Ankyrin_rpt-contain_sf"/>
</dbReference>
<keyword evidence="3" id="KW-0677">Repeat</keyword>
<feature type="signal peptide" evidence="6">
    <location>
        <begin position="1"/>
        <end position="26"/>
    </location>
</feature>
<keyword evidence="6" id="KW-0732">Signal</keyword>
<evidence type="ECO:0000256" key="6">
    <source>
        <dbReference type="SAM" id="SignalP"/>
    </source>
</evidence>
<dbReference type="PANTHER" id="PTHR24171:SF8">
    <property type="entry name" value="BRCA1-ASSOCIATED RING DOMAIN PROTEIN 1"/>
    <property type="match status" value="1"/>
</dbReference>
<keyword evidence="9" id="KW-1185">Reference proteome</keyword>
<feature type="domain" description="Polyketide synthase-like phosphopantetheine-binding" evidence="7">
    <location>
        <begin position="566"/>
        <end position="633"/>
    </location>
</feature>
<dbReference type="SUPFAM" id="SSF48403">
    <property type="entry name" value="Ankyrin repeat"/>
    <property type="match status" value="1"/>
</dbReference>
<feature type="chain" id="PRO_5032688649" description="Polyketide synthase-like phosphopantetheine-binding domain-containing protein" evidence="6">
    <location>
        <begin position="27"/>
        <end position="637"/>
    </location>
</feature>
<dbReference type="OrthoDB" id="444863at2759"/>
<dbReference type="PANTHER" id="PTHR24171">
    <property type="entry name" value="ANKYRIN REPEAT DOMAIN-CONTAINING PROTEIN 39-RELATED"/>
    <property type="match status" value="1"/>
</dbReference>
<feature type="repeat" description="ANK" evidence="5">
    <location>
        <begin position="124"/>
        <end position="148"/>
    </location>
</feature>
<dbReference type="Proteomes" id="UP000604046">
    <property type="component" value="Unassembled WGS sequence"/>
</dbReference>
<dbReference type="InterPro" id="IPR002110">
    <property type="entry name" value="Ankyrin_rpt"/>
</dbReference>
<dbReference type="Gene3D" id="1.25.40.10">
    <property type="entry name" value="Tetratricopeptide repeat domain"/>
    <property type="match status" value="1"/>
</dbReference>
<evidence type="ECO:0000256" key="3">
    <source>
        <dbReference type="ARBA" id="ARBA00022737"/>
    </source>
</evidence>
<dbReference type="EMBL" id="CAJNDS010002731">
    <property type="protein sequence ID" value="CAE7576009.1"/>
    <property type="molecule type" value="Genomic_DNA"/>
</dbReference>
<dbReference type="GO" id="GO:0085020">
    <property type="term" value="P:protein K6-linked ubiquitination"/>
    <property type="evidence" value="ECO:0007669"/>
    <property type="project" value="TreeGrafter"/>
</dbReference>
<dbReference type="SUPFAM" id="SSF48452">
    <property type="entry name" value="TPR-like"/>
    <property type="match status" value="1"/>
</dbReference>